<accession>A0ABP7CP27</accession>
<evidence type="ECO:0000313" key="3">
    <source>
        <dbReference type="Proteomes" id="UP001500902"/>
    </source>
</evidence>
<dbReference type="Proteomes" id="UP001500902">
    <property type="component" value="Unassembled WGS sequence"/>
</dbReference>
<sequence length="231" mass="25548">MTDSAYDPACREPTIVAGGDRRSALWRRRLFEAEAGLTRFVVESRAGAFMHELLHVKHAIFESLPRAGAGESDWKAAFFRAQALMEQFVVSRFGHDQLAAWAAANSAVYAAVDAAPRHDAAVPLQRLHDQADLYRSEVEWVERDESRAVLKIRHCAIWDYRELARRRGVTITLQSPCEYCVPATTAMITNKGLRARCELTDGEHGHGCLWTASGQSPGHDTGQGTAQGGED</sequence>
<evidence type="ECO:0000256" key="1">
    <source>
        <dbReference type="SAM" id="MobiDB-lite"/>
    </source>
</evidence>
<evidence type="ECO:0000313" key="2">
    <source>
        <dbReference type="EMBL" id="GAA3691928.1"/>
    </source>
</evidence>
<gene>
    <name evidence="2" type="ORF">GCM10022224_066940</name>
</gene>
<protein>
    <recommendedName>
        <fullName evidence="4">L-2-amino-thiazoline-4-carboxylic acid hydrolase</fullName>
    </recommendedName>
</protein>
<organism evidence="2 3">
    <name type="scientific">Nonomuraea antimicrobica</name>
    <dbReference type="NCBI Taxonomy" id="561173"/>
    <lineage>
        <taxon>Bacteria</taxon>
        <taxon>Bacillati</taxon>
        <taxon>Actinomycetota</taxon>
        <taxon>Actinomycetes</taxon>
        <taxon>Streptosporangiales</taxon>
        <taxon>Streptosporangiaceae</taxon>
        <taxon>Nonomuraea</taxon>
    </lineage>
</organism>
<proteinExistence type="predicted"/>
<name>A0ABP7CP27_9ACTN</name>
<reference evidence="3" key="1">
    <citation type="journal article" date="2019" name="Int. J. Syst. Evol. Microbiol.">
        <title>The Global Catalogue of Microorganisms (GCM) 10K type strain sequencing project: providing services to taxonomists for standard genome sequencing and annotation.</title>
        <authorList>
            <consortium name="The Broad Institute Genomics Platform"/>
            <consortium name="The Broad Institute Genome Sequencing Center for Infectious Disease"/>
            <person name="Wu L."/>
            <person name="Ma J."/>
        </authorList>
    </citation>
    <scope>NUCLEOTIDE SEQUENCE [LARGE SCALE GENOMIC DNA]</scope>
    <source>
        <strain evidence="3">JCM 16904</strain>
    </source>
</reference>
<feature type="region of interest" description="Disordered" evidence="1">
    <location>
        <begin position="210"/>
        <end position="231"/>
    </location>
</feature>
<evidence type="ECO:0008006" key="4">
    <source>
        <dbReference type="Google" id="ProtNLM"/>
    </source>
</evidence>
<keyword evidence="3" id="KW-1185">Reference proteome</keyword>
<dbReference type="RefSeq" id="WP_344886993.1">
    <property type="nucleotide sequence ID" value="NZ_BAAAZP010000124.1"/>
</dbReference>
<dbReference type="EMBL" id="BAAAZP010000124">
    <property type="protein sequence ID" value="GAA3691928.1"/>
    <property type="molecule type" value="Genomic_DNA"/>
</dbReference>
<comment type="caution">
    <text evidence="2">The sequence shown here is derived from an EMBL/GenBank/DDBJ whole genome shotgun (WGS) entry which is preliminary data.</text>
</comment>
<feature type="compositionally biased region" description="Polar residues" evidence="1">
    <location>
        <begin position="212"/>
        <end position="224"/>
    </location>
</feature>